<keyword evidence="15" id="KW-1185">Reference proteome</keyword>
<dbReference type="Gene3D" id="3.30.390.30">
    <property type="match status" value="1"/>
</dbReference>
<dbReference type="PRINTS" id="PR00368">
    <property type="entry name" value="FADPNR"/>
</dbReference>
<dbReference type="SUPFAM" id="SSF55424">
    <property type="entry name" value="FAD/NAD-linked reductases, dimerisation (C-terminal) domain"/>
    <property type="match status" value="1"/>
</dbReference>
<evidence type="ECO:0000256" key="1">
    <source>
        <dbReference type="ARBA" id="ARBA00007532"/>
    </source>
</evidence>
<feature type="domain" description="FAD/NAD(P)-binding" evidence="13">
    <location>
        <begin position="8"/>
        <end position="325"/>
    </location>
</feature>
<keyword evidence="6 11" id="KW-0560">Oxidoreductase</keyword>
<dbReference type="InterPro" id="IPR016156">
    <property type="entry name" value="FAD/NAD-linked_Rdtase_dimer_sf"/>
</dbReference>
<evidence type="ECO:0000256" key="10">
    <source>
        <dbReference type="ARBA" id="ARBA00049187"/>
    </source>
</evidence>
<evidence type="ECO:0000256" key="9">
    <source>
        <dbReference type="ARBA" id="ARBA00023284"/>
    </source>
</evidence>
<comment type="catalytic activity">
    <reaction evidence="10 11">
        <text>N(6)-[(R)-dihydrolipoyl]-L-lysyl-[protein] + NAD(+) = N(6)-[(R)-lipoyl]-L-lysyl-[protein] + NADH + H(+)</text>
        <dbReference type="Rhea" id="RHEA:15045"/>
        <dbReference type="Rhea" id="RHEA-COMP:10474"/>
        <dbReference type="Rhea" id="RHEA-COMP:10475"/>
        <dbReference type="ChEBI" id="CHEBI:15378"/>
        <dbReference type="ChEBI" id="CHEBI:57540"/>
        <dbReference type="ChEBI" id="CHEBI:57945"/>
        <dbReference type="ChEBI" id="CHEBI:83099"/>
        <dbReference type="ChEBI" id="CHEBI:83100"/>
        <dbReference type="EC" id="1.8.1.4"/>
    </reaction>
</comment>
<dbReference type="EMBL" id="JAQLOI010000003">
    <property type="protein sequence ID" value="MDB1125101.1"/>
    <property type="molecule type" value="Genomic_DNA"/>
</dbReference>
<organism evidence="14 15">
    <name type="scientific">Vibrio algarum</name>
    <dbReference type="NCBI Taxonomy" id="3020714"/>
    <lineage>
        <taxon>Bacteria</taxon>
        <taxon>Pseudomonadati</taxon>
        <taxon>Pseudomonadota</taxon>
        <taxon>Gammaproteobacteria</taxon>
        <taxon>Vibrionales</taxon>
        <taxon>Vibrionaceae</taxon>
        <taxon>Vibrio</taxon>
    </lineage>
</organism>
<keyword evidence="5 11" id="KW-0274">FAD</keyword>
<comment type="caution">
    <text evidence="14">The sequence shown here is derived from an EMBL/GenBank/DDBJ whole genome shotgun (WGS) entry which is preliminary data.</text>
</comment>
<evidence type="ECO:0000256" key="8">
    <source>
        <dbReference type="ARBA" id="ARBA00023157"/>
    </source>
</evidence>
<dbReference type="Proteomes" id="UP001210678">
    <property type="component" value="Unassembled WGS sequence"/>
</dbReference>
<sequence length="469" mass="49940">MKENINVDVAVLGGGPGGYTAAFRAADLGLSVCLIERLSTLGGVCVNVGCIPSKTLLHGAAILEEAKESATMGICFTQPNVDLEKLRDHKGSIIRNMTNGLDSLCKARKIIRVSGRGFFQDSNNLRIEDADGQLVTFKHAIIATGSRPIALPIAPDDHRIWNSTDALALNSVPKKLLIVGGGIIGLEMAQVYSSLGSEITLVEALDQIIPSADKDVVQPLLRKLKKQYRIFTKTCVTEITSLKEGIQVAMEGTKVPEREVYDAVLIAVGRKPNTIEIGLEELGIDVDEHGLILVNEQMQTQIPHIYAIGDVVSGPMLAHKASHEAKIVAEAVCGHQGSLAQAVIPSVAYTSPEVAWVGLTEKEAKENGSDYSIGKVPWIVSGRAQSAGAENGMTKLLFDKVSGKILGAGICGANAGELIHEVAVAIKMEATAKDLANTVHAHPTLAETVVFGAELVEGSITDMLQQRRR</sequence>
<keyword evidence="4 11" id="KW-0285">Flavoprotein</keyword>
<dbReference type="SUPFAM" id="SSF51905">
    <property type="entry name" value="FAD/NAD(P)-binding domain"/>
    <property type="match status" value="1"/>
</dbReference>
<evidence type="ECO:0000256" key="7">
    <source>
        <dbReference type="ARBA" id="ARBA00023027"/>
    </source>
</evidence>
<evidence type="ECO:0000313" key="15">
    <source>
        <dbReference type="Proteomes" id="UP001210678"/>
    </source>
</evidence>
<keyword evidence="7 11" id="KW-0520">NAD</keyword>
<dbReference type="PANTHER" id="PTHR22912:SF160">
    <property type="entry name" value="DIHYDROLIPOYL DEHYDROGENASE"/>
    <property type="match status" value="1"/>
</dbReference>
<proteinExistence type="inferred from homology"/>
<evidence type="ECO:0000259" key="13">
    <source>
        <dbReference type="Pfam" id="PF07992"/>
    </source>
</evidence>
<keyword evidence="9 11" id="KW-0676">Redox-active center</keyword>
<dbReference type="NCBIfam" id="TIGR01350">
    <property type="entry name" value="lipoamide_DH"/>
    <property type="match status" value="1"/>
</dbReference>
<comment type="similarity">
    <text evidence="1 11">Belongs to the class-I pyridine nucleotide-disulfide oxidoreductase family.</text>
</comment>
<evidence type="ECO:0000256" key="6">
    <source>
        <dbReference type="ARBA" id="ARBA00023002"/>
    </source>
</evidence>
<evidence type="ECO:0000256" key="2">
    <source>
        <dbReference type="ARBA" id="ARBA00012608"/>
    </source>
</evidence>
<accession>A0ABT4YU67</accession>
<dbReference type="InterPro" id="IPR004099">
    <property type="entry name" value="Pyr_nucl-diS_OxRdtase_dimer"/>
</dbReference>
<evidence type="ECO:0000256" key="5">
    <source>
        <dbReference type="ARBA" id="ARBA00022827"/>
    </source>
</evidence>
<evidence type="ECO:0000259" key="12">
    <source>
        <dbReference type="Pfam" id="PF02852"/>
    </source>
</evidence>
<feature type="domain" description="Pyridine nucleotide-disulphide oxidoreductase dimerisation" evidence="12">
    <location>
        <begin position="344"/>
        <end position="449"/>
    </location>
</feature>
<dbReference type="InterPro" id="IPR006258">
    <property type="entry name" value="Lipoamide_DH"/>
</dbReference>
<comment type="cofactor">
    <cofactor evidence="11">
        <name>FAD</name>
        <dbReference type="ChEBI" id="CHEBI:57692"/>
    </cofactor>
    <text evidence="11">Binds 1 FAD per subunit.</text>
</comment>
<comment type="miscellaneous">
    <text evidence="11">The active site is a redox-active disulfide bond.</text>
</comment>
<evidence type="ECO:0000256" key="3">
    <source>
        <dbReference type="ARBA" id="ARBA00016961"/>
    </source>
</evidence>
<dbReference type="InterPro" id="IPR023753">
    <property type="entry name" value="FAD/NAD-binding_dom"/>
</dbReference>
<evidence type="ECO:0000313" key="14">
    <source>
        <dbReference type="EMBL" id="MDB1125101.1"/>
    </source>
</evidence>
<dbReference type="InterPro" id="IPR036188">
    <property type="entry name" value="FAD/NAD-bd_sf"/>
</dbReference>
<dbReference type="InterPro" id="IPR001100">
    <property type="entry name" value="Pyr_nuc-diS_OxRdtase"/>
</dbReference>
<dbReference type="Gene3D" id="3.50.50.60">
    <property type="entry name" value="FAD/NAD(P)-binding domain"/>
    <property type="match status" value="2"/>
</dbReference>
<dbReference type="InterPro" id="IPR012999">
    <property type="entry name" value="Pyr_OxRdtase_I_AS"/>
</dbReference>
<name>A0ABT4YU67_9VIBR</name>
<dbReference type="RefSeq" id="WP_272138497.1">
    <property type="nucleotide sequence ID" value="NZ_JAQLOI010000003.1"/>
</dbReference>
<keyword evidence="8" id="KW-1015">Disulfide bond</keyword>
<dbReference type="Pfam" id="PF07992">
    <property type="entry name" value="Pyr_redox_2"/>
    <property type="match status" value="1"/>
</dbReference>
<evidence type="ECO:0000256" key="4">
    <source>
        <dbReference type="ARBA" id="ARBA00022630"/>
    </source>
</evidence>
<dbReference type="PIRSF" id="PIRSF000350">
    <property type="entry name" value="Mercury_reductase_MerA"/>
    <property type="match status" value="1"/>
</dbReference>
<gene>
    <name evidence="14" type="primary">lpdA</name>
    <name evidence="14" type="ORF">PGX00_16215</name>
</gene>
<dbReference type="EC" id="1.8.1.4" evidence="2 11"/>
<dbReference type="GO" id="GO:0004148">
    <property type="term" value="F:dihydrolipoyl dehydrogenase (NADH) activity"/>
    <property type="evidence" value="ECO:0007669"/>
    <property type="project" value="UniProtKB-EC"/>
</dbReference>
<reference evidence="14 15" key="1">
    <citation type="submission" date="2023-01" db="EMBL/GenBank/DDBJ databases">
        <title>Vibrio sp. KJ40-1 sp.nov, isolated from marine algae.</title>
        <authorList>
            <person name="Butt M."/>
            <person name="Kim J.M.J."/>
            <person name="Jeon C.O.C."/>
        </authorList>
    </citation>
    <scope>NUCLEOTIDE SEQUENCE [LARGE SCALE GENOMIC DNA]</scope>
    <source>
        <strain evidence="14 15">KJ40-1</strain>
    </source>
</reference>
<dbReference type="PANTHER" id="PTHR22912">
    <property type="entry name" value="DISULFIDE OXIDOREDUCTASE"/>
    <property type="match status" value="1"/>
</dbReference>
<protein>
    <recommendedName>
        <fullName evidence="3 11">Dihydrolipoyl dehydrogenase</fullName>
        <ecNumber evidence="2 11">1.8.1.4</ecNumber>
    </recommendedName>
</protein>
<dbReference type="PROSITE" id="PS00076">
    <property type="entry name" value="PYRIDINE_REDOX_1"/>
    <property type="match status" value="1"/>
</dbReference>
<dbReference type="Pfam" id="PF02852">
    <property type="entry name" value="Pyr_redox_dim"/>
    <property type="match status" value="1"/>
</dbReference>
<evidence type="ECO:0000256" key="11">
    <source>
        <dbReference type="RuleBase" id="RU003692"/>
    </source>
</evidence>
<dbReference type="InterPro" id="IPR050151">
    <property type="entry name" value="Class-I_Pyr_Nuc-Dis_Oxidored"/>
</dbReference>
<dbReference type="PRINTS" id="PR00411">
    <property type="entry name" value="PNDRDTASEI"/>
</dbReference>